<gene>
    <name evidence="1" type="ORF">BVER_01753</name>
</gene>
<dbReference type="PATRIC" id="fig|242163.4.peg.2558"/>
<dbReference type="EMBL" id="LFJJ01000002">
    <property type="protein sequence ID" value="KND62294.1"/>
    <property type="molecule type" value="Genomic_DNA"/>
</dbReference>
<evidence type="ECO:0000313" key="2">
    <source>
        <dbReference type="Proteomes" id="UP000036959"/>
    </source>
</evidence>
<proteinExistence type="predicted"/>
<dbReference type="OrthoDB" id="9115426at2"/>
<name>A0A0L0MJU4_9BURK</name>
<protein>
    <submittedName>
        <fullName evidence="1">Uncharacterized protein</fullName>
    </submittedName>
</protein>
<comment type="caution">
    <text evidence="1">The sequence shown here is derived from an EMBL/GenBank/DDBJ whole genome shotgun (WGS) entry which is preliminary data.</text>
</comment>
<reference evidence="2" key="1">
    <citation type="submission" date="2015-06" db="EMBL/GenBank/DDBJ databases">
        <title>Comparative genomics of Burkholderia leaf nodule symbionts.</title>
        <authorList>
            <person name="Carlier A."/>
            <person name="Eberl L."/>
            <person name="Pinto-Carbo M."/>
        </authorList>
    </citation>
    <scope>NUCLEOTIDE SEQUENCE [LARGE SCALE GENOMIC DNA]</scope>
    <source>
        <strain evidence="2">UZHbot4</strain>
    </source>
</reference>
<dbReference type="RefSeq" id="WP_050451624.1">
    <property type="nucleotide sequence ID" value="NZ_LFJJ01000002.1"/>
</dbReference>
<dbReference type="AlphaFoldDB" id="A0A0L0MJU4"/>
<sequence length="159" mass="17604">MNFPDNEKTVGFVVTEASTAADLQEMHRSISHMCADRVVVLSQQSFDVREAPLWPTLEDLFNGLTRHFVVESVASTELAELQRLSRAKNISILMPRPPLASGDATMPNAAIGAIKFALETEEGLEFLRAWLHGDFSAIRRDWPDAPENVFVGADPTHSN</sequence>
<dbReference type="Proteomes" id="UP000036959">
    <property type="component" value="Unassembled WGS sequence"/>
</dbReference>
<organism evidence="1 2">
    <name type="scientific">Candidatus Burkholderia verschuerenii</name>
    <dbReference type="NCBI Taxonomy" id="242163"/>
    <lineage>
        <taxon>Bacteria</taxon>
        <taxon>Pseudomonadati</taxon>
        <taxon>Pseudomonadota</taxon>
        <taxon>Betaproteobacteria</taxon>
        <taxon>Burkholderiales</taxon>
        <taxon>Burkholderiaceae</taxon>
        <taxon>Burkholderia</taxon>
    </lineage>
</organism>
<keyword evidence="2" id="KW-1185">Reference proteome</keyword>
<accession>A0A0L0MJU4</accession>
<evidence type="ECO:0000313" key="1">
    <source>
        <dbReference type="EMBL" id="KND62294.1"/>
    </source>
</evidence>